<evidence type="ECO:0000313" key="9">
    <source>
        <dbReference type="Proteomes" id="UP000260363"/>
    </source>
</evidence>
<dbReference type="InterPro" id="IPR013325">
    <property type="entry name" value="RNA_pol_sigma_r2"/>
</dbReference>
<evidence type="ECO:0000259" key="7">
    <source>
        <dbReference type="Pfam" id="PF04545"/>
    </source>
</evidence>
<feature type="domain" description="RNA polymerase sigma-70 region 4" evidence="7">
    <location>
        <begin position="198"/>
        <end position="246"/>
    </location>
</feature>
<evidence type="ECO:0000313" key="8">
    <source>
        <dbReference type="EMBL" id="AJR10416.1"/>
    </source>
</evidence>
<dbReference type="NCBIfam" id="TIGR02479">
    <property type="entry name" value="FliA_WhiG"/>
    <property type="match status" value="1"/>
</dbReference>
<keyword evidence="1" id="KW-0805">Transcription regulation</keyword>
<dbReference type="KEGG" id="cmx:DNC_01670"/>
<dbReference type="InterPro" id="IPR013324">
    <property type="entry name" value="RNA_pol_sigma_r3/r4-like"/>
</dbReference>
<dbReference type="InterPro" id="IPR007627">
    <property type="entry name" value="RNA_pol_sigma70_r2"/>
</dbReference>
<dbReference type="GO" id="GO:0003899">
    <property type="term" value="F:DNA-directed RNA polymerase activity"/>
    <property type="evidence" value="ECO:0007669"/>
    <property type="project" value="InterPro"/>
</dbReference>
<dbReference type="OMA" id="LMMENRM"/>
<dbReference type="RefSeq" id="WP_010230178.1">
    <property type="nucleotide sequence ID" value="NZ_CP007217.1"/>
</dbReference>
<keyword evidence="4" id="KW-0804">Transcription</keyword>
<dbReference type="InterPro" id="IPR007624">
    <property type="entry name" value="RNA_pol_sigma70_r3"/>
</dbReference>
<dbReference type="InterPro" id="IPR014284">
    <property type="entry name" value="RNA_pol_sigma-70_dom"/>
</dbReference>
<dbReference type="SMR" id="A0A069ZNZ9"/>
<name>A0A069ZNZ9_CHLMR</name>
<keyword evidence="3" id="KW-0238">DNA-binding</keyword>
<dbReference type="InterPro" id="IPR012845">
    <property type="entry name" value="RNA_pol_sigma_FliA_WhiG"/>
</dbReference>
<dbReference type="PIRSF" id="PIRSF000770">
    <property type="entry name" value="RNA_pol_sigma-SigE/K"/>
    <property type="match status" value="1"/>
</dbReference>
<dbReference type="PRINTS" id="PR00046">
    <property type="entry name" value="SIGMA70FCT"/>
</dbReference>
<dbReference type="Proteomes" id="UP000260363">
    <property type="component" value="Chromosome"/>
</dbReference>
<dbReference type="AlphaFoldDB" id="A0A069ZNZ9"/>
<dbReference type="CDD" id="cd06171">
    <property type="entry name" value="Sigma70_r4"/>
    <property type="match status" value="1"/>
</dbReference>
<evidence type="ECO:0000256" key="4">
    <source>
        <dbReference type="ARBA" id="ARBA00023163"/>
    </source>
</evidence>
<dbReference type="KEGG" id="cmg:NC81_01665"/>
<dbReference type="NCBIfam" id="NF005413">
    <property type="entry name" value="PRK06986.1"/>
    <property type="match status" value="1"/>
</dbReference>
<proteinExistence type="predicted"/>
<dbReference type="Pfam" id="PF04545">
    <property type="entry name" value="Sigma70_r4"/>
    <property type="match status" value="1"/>
</dbReference>
<dbReference type="GO" id="GO:0016987">
    <property type="term" value="F:sigma factor activity"/>
    <property type="evidence" value="ECO:0007669"/>
    <property type="project" value="UniProtKB-KW"/>
</dbReference>
<dbReference type="GeneID" id="1246375"/>
<keyword evidence="2" id="KW-0731">Sigma factor</keyword>
<dbReference type="Pfam" id="PF04542">
    <property type="entry name" value="Sigma70_r2"/>
    <property type="match status" value="1"/>
</dbReference>
<dbReference type="InterPro" id="IPR007630">
    <property type="entry name" value="RNA_pol_sigma70_r4"/>
</dbReference>
<dbReference type="EMBL" id="CP007217">
    <property type="protein sequence ID" value="AJR10416.1"/>
    <property type="molecule type" value="Genomic_DNA"/>
</dbReference>
<evidence type="ECO:0000259" key="5">
    <source>
        <dbReference type="Pfam" id="PF04539"/>
    </source>
</evidence>
<evidence type="ECO:0000256" key="1">
    <source>
        <dbReference type="ARBA" id="ARBA00023015"/>
    </source>
</evidence>
<feature type="domain" description="RNA polymerase sigma-70 region 2" evidence="6">
    <location>
        <begin position="25"/>
        <end position="97"/>
    </location>
</feature>
<sequence length="253" mass="28962">MKTQDLADTWQLYWSTKEIHHRDFLIEAYLPLVKNVAHRLASGMPSHVKIEDLYASGVEGLVRAVERFDPEKSKRFESYALFIIKAAIIDDLRKQDWVPRSVYQRANRLADAMDALRQTLGKEPTDGDLCEYLNISQQELSHWFSSSRPALVLSLNDDFSCQDEDEGLALEERIADERAENGYDVIRKKEAISILTEALLSLDEKERQVMALYYYDDLVLKEIGKILGVSESRVSQIHSKALLKLRGTLSSLL</sequence>
<dbReference type="NCBIfam" id="NF004572">
    <property type="entry name" value="PRK05911.1"/>
    <property type="match status" value="1"/>
</dbReference>
<dbReference type="Gene3D" id="1.20.140.160">
    <property type="match status" value="1"/>
</dbReference>
<evidence type="ECO:0000259" key="6">
    <source>
        <dbReference type="Pfam" id="PF04542"/>
    </source>
</evidence>
<dbReference type="Gene3D" id="1.10.1740.10">
    <property type="match status" value="1"/>
</dbReference>
<accession>A0A069ZNZ9</accession>
<evidence type="ECO:0000256" key="2">
    <source>
        <dbReference type="ARBA" id="ARBA00023082"/>
    </source>
</evidence>
<dbReference type="SUPFAM" id="SSF88659">
    <property type="entry name" value="Sigma3 and sigma4 domains of RNA polymerase sigma factors"/>
    <property type="match status" value="2"/>
</dbReference>
<dbReference type="PANTHER" id="PTHR30385">
    <property type="entry name" value="SIGMA FACTOR F FLAGELLAR"/>
    <property type="match status" value="1"/>
</dbReference>
<dbReference type="InterPro" id="IPR000943">
    <property type="entry name" value="RNA_pol_sigma70"/>
</dbReference>
<dbReference type="KEGG" id="cmm:NC80_01650"/>
<dbReference type="PANTHER" id="PTHR30385:SF7">
    <property type="entry name" value="RNA POLYMERASE SIGMA FACTOR FLIA"/>
    <property type="match status" value="1"/>
</dbReference>
<dbReference type="Pfam" id="PF04539">
    <property type="entry name" value="Sigma70_r3"/>
    <property type="match status" value="1"/>
</dbReference>
<dbReference type="STRING" id="83560.NC80_01650"/>
<gene>
    <name evidence="8" type="ORF">BD36_01785</name>
</gene>
<evidence type="ECO:0000256" key="3">
    <source>
        <dbReference type="ARBA" id="ARBA00023125"/>
    </source>
</evidence>
<dbReference type="GO" id="GO:0006352">
    <property type="term" value="P:DNA-templated transcription initiation"/>
    <property type="evidence" value="ECO:0007669"/>
    <property type="project" value="InterPro"/>
</dbReference>
<dbReference type="GO" id="GO:0003677">
    <property type="term" value="F:DNA binding"/>
    <property type="evidence" value="ECO:0007669"/>
    <property type="project" value="UniProtKB-KW"/>
</dbReference>
<protein>
    <submittedName>
        <fullName evidence="8">RNA polymerase sigma factor sigma-28</fullName>
    </submittedName>
</protein>
<organism evidence="8 9">
    <name type="scientific">Chlamydia muridarum</name>
    <dbReference type="NCBI Taxonomy" id="83560"/>
    <lineage>
        <taxon>Bacteria</taxon>
        <taxon>Pseudomonadati</taxon>
        <taxon>Chlamydiota</taxon>
        <taxon>Chlamydiia</taxon>
        <taxon>Chlamydiales</taxon>
        <taxon>Chlamydiaceae</taxon>
        <taxon>Chlamydia/Chlamydophila group</taxon>
        <taxon>Chlamydia</taxon>
    </lineage>
</organism>
<feature type="domain" description="RNA polymerase sigma-70 region 3" evidence="5">
    <location>
        <begin position="106"/>
        <end position="165"/>
    </location>
</feature>
<reference evidence="8 9" key="1">
    <citation type="submission" date="2014-02" db="EMBL/GenBank/DDBJ databases">
        <authorList>
            <person name="Chen C."/>
            <person name="Conrad T.A."/>
            <person name="Zhou Z."/>
            <person name="Lai Z."/>
            <person name="Zhong G."/>
        </authorList>
    </citation>
    <scope>NUCLEOTIDE SEQUENCE [LARGE SCALE GENOMIC DNA]</scope>
    <source>
        <strain evidence="8 9">Nigg3-28</strain>
    </source>
</reference>
<dbReference type="SUPFAM" id="SSF88946">
    <property type="entry name" value="Sigma2 domain of RNA polymerase sigma factors"/>
    <property type="match status" value="1"/>
</dbReference>
<dbReference type="NCBIfam" id="TIGR02937">
    <property type="entry name" value="sigma70-ECF"/>
    <property type="match status" value="1"/>
</dbReference>
<dbReference type="PATRIC" id="fig|83560.10.peg.341"/>